<gene>
    <name evidence="1" type="ORF">Tco_0910261</name>
</gene>
<evidence type="ECO:0000313" key="2">
    <source>
        <dbReference type="Proteomes" id="UP001151760"/>
    </source>
</evidence>
<dbReference type="Proteomes" id="UP001151760">
    <property type="component" value="Unassembled WGS sequence"/>
</dbReference>
<dbReference type="EMBL" id="BQNB010014587">
    <property type="protein sequence ID" value="GJT29986.1"/>
    <property type="molecule type" value="Genomic_DNA"/>
</dbReference>
<evidence type="ECO:0000313" key="1">
    <source>
        <dbReference type="EMBL" id="GJT29986.1"/>
    </source>
</evidence>
<reference evidence="1" key="1">
    <citation type="journal article" date="2022" name="Int. J. Mol. Sci.">
        <title>Draft Genome of Tanacetum Coccineum: Genomic Comparison of Closely Related Tanacetum-Family Plants.</title>
        <authorList>
            <person name="Yamashiro T."/>
            <person name="Shiraishi A."/>
            <person name="Nakayama K."/>
            <person name="Satake H."/>
        </authorList>
    </citation>
    <scope>NUCLEOTIDE SEQUENCE</scope>
</reference>
<organism evidence="1 2">
    <name type="scientific">Tanacetum coccineum</name>
    <dbReference type="NCBI Taxonomy" id="301880"/>
    <lineage>
        <taxon>Eukaryota</taxon>
        <taxon>Viridiplantae</taxon>
        <taxon>Streptophyta</taxon>
        <taxon>Embryophyta</taxon>
        <taxon>Tracheophyta</taxon>
        <taxon>Spermatophyta</taxon>
        <taxon>Magnoliopsida</taxon>
        <taxon>eudicotyledons</taxon>
        <taxon>Gunneridae</taxon>
        <taxon>Pentapetalae</taxon>
        <taxon>asterids</taxon>
        <taxon>campanulids</taxon>
        <taxon>Asterales</taxon>
        <taxon>Asteraceae</taxon>
        <taxon>Asteroideae</taxon>
        <taxon>Anthemideae</taxon>
        <taxon>Anthemidinae</taxon>
        <taxon>Tanacetum</taxon>
    </lineage>
</organism>
<comment type="caution">
    <text evidence="1">The sequence shown here is derived from an EMBL/GenBank/DDBJ whole genome shotgun (WGS) entry which is preliminary data.</text>
</comment>
<keyword evidence="2" id="KW-1185">Reference proteome</keyword>
<name>A0ABQ5CVQ1_9ASTR</name>
<accession>A0ABQ5CVQ1</accession>
<proteinExistence type="predicted"/>
<reference evidence="1" key="2">
    <citation type="submission" date="2022-01" db="EMBL/GenBank/DDBJ databases">
        <authorList>
            <person name="Yamashiro T."/>
            <person name="Shiraishi A."/>
            <person name="Satake H."/>
            <person name="Nakayama K."/>
        </authorList>
    </citation>
    <scope>NUCLEOTIDE SEQUENCE</scope>
</reference>
<protein>
    <submittedName>
        <fullName evidence="1">Uncharacterized protein</fullName>
    </submittedName>
</protein>
<sequence length="197" mass="22757">MWEAIKTHNLGVDRVKEVRHKTLITELENMKMLDNDTIDAYAAKLSGIASKSATLGEVMSELKMVKKFLIRIMTQAKEEDVAHTLEVMVEVEDVVNATLKTKVFHIWKAFGRIARDLGSFGEETDKTTDLQKHLQIWFSGSGEFLDPKKKEEIESWLEDSRIVNSFDGANEIEYFDTFPTLEELEYHEWLLKYPKPS</sequence>